<accession>A0A1X7N9R0</accession>
<dbReference type="InterPro" id="IPR010985">
    <property type="entry name" value="Ribbon_hlx_hlx"/>
</dbReference>
<gene>
    <name evidence="2" type="ORF">SAMN02982922_1492</name>
</gene>
<reference evidence="2 3" key="1">
    <citation type="submission" date="2017-04" db="EMBL/GenBank/DDBJ databases">
        <authorList>
            <person name="Afonso C.L."/>
            <person name="Miller P.J."/>
            <person name="Scott M.A."/>
            <person name="Spackman E."/>
            <person name="Goraichik I."/>
            <person name="Dimitrov K.M."/>
            <person name="Suarez D.L."/>
            <person name="Swayne D.E."/>
        </authorList>
    </citation>
    <scope>NUCLEOTIDE SEQUENCE [LARGE SCALE GENOMIC DNA]</scope>
    <source>
        <strain evidence="2 3">B5P</strain>
    </source>
</reference>
<sequence length="91" mass="10279">MATLTIRNIPDDVKHALRVKAAERGRSLEDALRQLLAIEAGRDAEPVSRIDADEIMRRAAALEDDEPTDSRYKYFTQKELSDAICGEYDDL</sequence>
<dbReference type="OrthoDB" id="2389872at2"/>
<dbReference type="EMBL" id="FXBL01000004">
    <property type="protein sequence ID" value="SMH34301.1"/>
    <property type="molecule type" value="Genomic_DNA"/>
</dbReference>
<dbReference type="RefSeq" id="WP_139832192.1">
    <property type="nucleotide sequence ID" value="NZ_FXBL01000004.1"/>
</dbReference>
<dbReference type="Pfam" id="PF22513">
    <property type="entry name" value="FitA-like_RHH"/>
    <property type="match status" value="1"/>
</dbReference>
<evidence type="ECO:0000313" key="2">
    <source>
        <dbReference type="EMBL" id="SMH34301.1"/>
    </source>
</evidence>
<keyword evidence="3" id="KW-1185">Reference proteome</keyword>
<evidence type="ECO:0000313" key="3">
    <source>
        <dbReference type="Proteomes" id="UP000193083"/>
    </source>
</evidence>
<dbReference type="AlphaFoldDB" id="A0A1X7N9R0"/>
<dbReference type="Proteomes" id="UP000193083">
    <property type="component" value="Unassembled WGS sequence"/>
</dbReference>
<dbReference type="InterPro" id="IPR053853">
    <property type="entry name" value="FitA-like_RHH"/>
</dbReference>
<dbReference type="GO" id="GO:0006355">
    <property type="term" value="P:regulation of DNA-templated transcription"/>
    <property type="evidence" value="ECO:0007669"/>
    <property type="project" value="InterPro"/>
</dbReference>
<organism evidence="2 3">
    <name type="scientific">Mesorhizobium australicum</name>
    <dbReference type="NCBI Taxonomy" id="536018"/>
    <lineage>
        <taxon>Bacteria</taxon>
        <taxon>Pseudomonadati</taxon>
        <taxon>Pseudomonadota</taxon>
        <taxon>Alphaproteobacteria</taxon>
        <taxon>Hyphomicrobiales</taxon>
        <taxon>Phyllobacteriaceae</taxon>
        <taxon>Mesorhizobium</taxon>
    </lineage>
</organism>
<dbReference type="SUPFAM" id="SSF47598">
    <property type="entry name" value="Ribbon-helix-helix"/>
    <property type="match status" value="1"/>
</dbReference>
<proteinExistence type="predicted"/>
<name>A0A1X7N9R0_9HYPH</name>
<evidence type="ECO:0000259" key="1">
    <source>
        <dbReference type="Pfam" id="PF22513"/>
    </source>
</evidence>
<feature type="domain" description="Antitoxin FitA-like ribbon-helix-helix" evidence="1">
    <location>
        <begin position="2"/>
        <end position="37"/>
    </location>
</feature>
<protein>
    <recommendedName>
        <fullName evidence="1">Antitoxin FitA-like ribbon-helix-helix domain-containing protein</fullName>
    </recommendedName>
</protein>